<sequence>MSQAAVQVEVEPLFSSTHAALVFAFNFSHQAYDRPVMNRMADGPKRSGKGLVGLDGAGQAGMIRAEVATLKPEEQHLLITKFSPRTEQCECRAPCCAGRRPAIEWSESIEWLIQYVLRAGLTGQVSHYQMRRMLVMKSCGVKTTQLEIADRCGVSRATVAEYMERIGKHFSAAMNRAEAAIDAKLKAKGIVES</sequence>
<evidence type="ECO:0000313" key="1">
    <source>
        <dbReference type="EMBL" id="EGK71921.1"/>
    </source>
</evidence>
<proteinExistence type="predicted"/>
<dbReference type="EMBL" id="AFHG01000044">
    <property type="protein sequence ID" value="EGK71921.1"/>
    <property type="molecule type" value="Genomic_DNA"/>
</dbReference>
<accession>F5RC58</accession>
<organism evidence="1 2">
    <name type="scientific">Methyloversatilis universalis (strain ATCC BAA-1314 / DSM 25237 / JCM 13912 / CCUG 52030 / FAM5)</name>
    <dbReference type="NCBI Taxonomy" id="1000565"/>
    <lineage>
        <taxon>Bacteria</taxon>
        <taxon>Pseudomonadati</taxon>
        <taxon>Pseudomonadota</taxon>
        <taxon>Betaproteobacteria</taxon>
        <taxon>Nitrosomonadales</taxon>
        <taxon>Sterolibacteriaceae</taxon>
        <taxon>Methyloversatilis</taxon>
    </lineage>
</organism>
<reference evidence="1 2" key="1">
    <citation type="journal article" date="2011" name="J. Bacteriol.">
        <title>Genome sequence of Methyloversatilis universalis FAM5T, a methylotrophic representative of the order Rhodocyclales.</title>
        <authorList>
            <person name="Kittichotirat W."/>
            <person name="Good N.M."/>
            <person name="Hall R."/>
            <person name="Bringel F."/>
            <person name="Lajus A."/>
            <person name="Medigue C."/>
            <person name="Smalley N.E."/>
            <person name="Beck D."/>
            <person name="Bumgarner R."/>
            <person name="Vuilleumier S."/>
            <person name="Kalyuzhnaya M.G."/>
        </authorList>
    </citation>
    <scope>NUCLEOTIDE SEQUENCE [LARGE SCALE GENOMIC DNA]</scope>
    <source>
        <strain evidence="2">ATCC BAA-1314 / JCM 13912 / FAM5</strain>
    </source>
</reference>
<comment type="caution">
    <text evidence="1">The sequence shown here is derived from an EMBL/GenBank/DDBJ whole genome shotgun (WGS) entry which is preliminary data.</text>
</comment>
<gene>
    <name evidence="1" type="ORF">METUNv1_01699</name>
</gene>
<name>F5RC58_METUF</name>
<dbReference type="STRING" id="1000565.METUNv1_01699"/>
<keyword evidence="2" id="KW-1185">Reference proteome</keyword>
<protein>
    <submittedName>
        <fullName evidence="1">Uncharacterized protein</fullName>
    </submittedName>
</protein>
<dbReference type="AlphaFoldDB" id="F5RC58"/>
<dbReference type="eggNOG" id="ENOG5032TJR">
    <property type="taxonomic scope" value="Bacteria"/>
</dbReference>
<evidence type="ECO:0000313" key="2">
    <source>
        <dbReference type="Proteomes" id="UP000005019"/>
    </source>
</evidence>
<dbReference type="RefSeq" id="WP_008060723.1">
    <property type="nucleotide sequence ID" value="NZ_AFHG01000044.1"/>
</dbReference>
<dbReference type="Proteomes" id="UP000005019">
    <property type="component" value="Unassembled WGS sequence"/>
</dbReference>
<dbReference type="OrthoDB" id="9115108at2"/>